<dbReference type="InterPro" id="IPR037673">
    <property type="entry name" value="MSC/AndL"/>
</dbReference>
<gene>
    <name evidence="10 11" type="primary">mscL</name>
    <name evidence="11" type="ORF">JQ615_12310</name>
</gene>
<dbReference type="InterPro" id="IPR001185">
    <property type="entry name" value="MS_channel"/>
</dbReference>
<keyword evidence="6 10" id="KW-1133">Transmembrane helix</keyword>
<proteinExistence type="inferred from homology"/>
<keyword evidence="7 10" id="KW-0406">Ion transport</keyword>
<comment type="similarity">
    <text evidence="2 10">Belongs to the MscL family.</text>
</comment>
<dbReference type="PANTHER" id="PTHR30266:SF2">
    <property type="entry name" value="LARGE-CONDUCTANCE MECHANOSENSITIVE CHANNEL"/>
    <property type="match status" value="1"/>
</dbReference>
<dbReference type="NCBIfam" id="TIGR00220">
    <property type="entry name" value="mscL"/>
    <property type="match status" value="1"/>
</dbReference>
<dbReference type="RefSeq" id="WP_212492753.1">
    <property type="nucleotide sequence ID" value="NZ_JAFCJH010000010.1"/>
</dbReference>
<evidence type="ECO:0000256" key="5">
    <source>
        <dbReference type="ARBA" id="ARBA00022692"/>
    </source>
</evidence>
<dbReference type="Pfam" id="PF01741">
    <property type="entry name" value="MscL"/>
    <property type="match status" value="1"/>
</dbReference>
<evidence type="ECO:0000256" key="4">
    <source>
        <dbReference type="ARBA" id="ARBA00022475"/>
    </source>
</evidence>
<keyword evidence="4 10" id="KW-1003">Cell membrane</keyword>
<dbReference type="SUPFAM" id="SSF81330">
    <property type="entry name" value="Gated mechanosensitive channel"/>
    <property type="match status" value="1"/>
</dbReference>
<evidence type="ECO:0000256" key="8">
    <source>
        <dbReference type="ARBA" id="ARBA00023136"/>
    </source>
</evidence>
<dbReference type="NCBIfam" id="NF001843">
    <property type="entry name" value="PRK00567.1-4"/>
    <property type="match status" value="1"/>
</dbReference>
<dbReference type="PRINTS" id="PR01264">
    <property type="entry name" value="MECHCHANNEL"/>
</dbReference>
<accession>A0ABS5FHA7</accession>
<comment type="subunit">
    <text evidence="10">Homopentamer.</text>
</comment>
<dbReference type="EMBL" id="JAFCJH010000010">
    <property type="protein sequence ID" value="MBR0796173.1"/>
    <property type="molecule type" value="Genomic_DNA"/>
</dbReference>
<comment type="caution">
    <text evidence="11">The sequence shown here is derived from an EMBL/GenBank/DDBJ whole genome shotgun (WGS) entry which is preliminary data.</text>
</comment>
<comment type="caution">
    <text evidence="10">Lacks conserved residue(s) required for the propagation of feature annotation.</text>
</comment>
<keyword evidence="8 10" id="KW-0472">Membrane</keyword>
<keyword evidence="9 10" id="KW-0407">Ion channel</keyword>
<name>A0ABS5FHA7_9BRAD</name>
<evidence type="ECO:0000256" key="10">
    <source>
        <dbReference type="HAMAP-Rule" id="MF_00115"/>
    </source>
</evidence>
<reference evidence="12" key="1">
    <citation type="journal article" date="2021" name="ISME J.">
        <title>Evolutionary origin and ecological implication of a unique nif island in free-living Bradyrhizobium lineages.</title>
        <authorList>
            <person name="Tao J."/>
        </authorList>
    </citation>
    <scope>NUCLEOTIDE SEQUENCE [LARGE SCALE GENOMIC DNA]</scope>
    <source>
        <strain evidence="12">SZCCT0434</strain>
    </source>
</reference>
<keyword evidence="12" id="KW-1185">Reference proteome</keyword>
<keyword evidence="5 10" id="KW-0812">Transmembrane</keyword>
<evidence type="ECO:0000313" key="11">
    <source>
        <dbReference type="EMBL" id="MBR0796173.1"/>
    </source>
</evidence>
<dbReference type="PROSITE" id="PS01327">
    <property type="entry name" value="MSCL"/>
    <property type="match status" value="1"/>
</dbReference>
<dbReference type="NCBIfam" id="NF010557">
    <property type="entry name" value="PRK13952.1"/>
    <property type="match status" value="1"/>
</dbReference>
<evidence type="ECO:0000256" key="1">
    <source>
        <dbReference type="ARBA" id="ARBA00004651"/>
    </source>
</evidence>
<keyword evidence="3 10" id="KW-0813">Transport</keyword>
<evidence type="ECO:0000256" key="9">
    <source>
        <dbReference type="ARBA" id="ARBA00023303"/>
    </source>
</evidence>
<evidence type="ECO:0000256" key="2">
    <source>
        <dbReference type="ARBA" id="ARBA00007254"/>
    </source>
</evidence>
<sequence>MLKEFRDFAMKGNVVDLAVAVIIGAAFGAIVTSLVGDIIMPIIGAITGGLDFSNYYIPLSAKVTASNLADAKKQGAVLAYGNFLTLTINFLIVAVVLFLVIRVMSQFKRKEEAKPAEPPKPSAEVVLLTEIRDLLKKS</sequence>
<comment type="function">
    <text evidence="10">Channel that opens in response to stretch forces in the membrane lipid bilayer. May participate in the regulation of osmotic pressure changes within the cell.</text>
</comment>
<dbReference type="Proteomes" id="UP001315278">
    <property type="component" value="Unassembled WGS sequence"/>
</dbReference>
<dbReference type="HAMAP" id="MF_00115">
    <property type="entry name" value="MscL"/>
    <property type="match status" value="1"/>
</dbReference>
<organism evidence="11 12">
    <name type="scientific">Bradyrhizobium jicamae</name>
    <dbReference type="NCBI Taxonomy" id="280332"/>
    <lineage>
        <taxon>Bacteria</taxon>
        <taxon>Pseudomonadati</taxon>
        <taxon>Pseudomonadota</taxon>
        <taxon>Alphaproteobacteria</taxon>
        <taxon>Hyphomicrobiales</taxon>
        <taxon>Nitrobacteraceae</taxon>
        <taxon>Bradyrhizobium</taxon>
    </lineage>
</organism>
<evidence type="ECO:0000313" key="12">
    <source>
        <dbReference type="Proteomes" id="UP001315278"/>
    </source>
</evidence>
<comment type="subcellular location">
    <subcellularLocation>
        <location evidence="10">Cell inner membrane</location>
        <topology evidence="10">Multi-pass membrane protein</topology>
    </subcellularLocation>
    <subcellularLocation>
        <location evidence="1">Cell membrane</location>
        <topology evidence="1">Multi-pass membrane protein</topology>
    </subcellularLocation>
</comment>
<evidence type="ECO:0000256" key="3">
    <source>
        <dbReference type="ARBA" id="ARBA00022448"/>
    </source>
</evidence>
<evidence type="ECO:0000256" key="7">
    <source>
        <dbReference type="ARBA" id="ARBA00023065"/>
    </source>
</evidence>
<dbReference type="Gene3D" id="1.10.1200.120">
    <property type="entry name" value="Large-conductance mechanosensitive channel, MscL, domain 1"/>
    <property type="match status" value="1"/>
</dbReference>
<feature type="transmembrane region" description="Helical" evidence="10">
    <location>
        <begin position="77"/>
        <end position="101"/>
    </location>
</feature>
<keyword evidence="10" id="KW-0997">Cell inner membrane</keyword>
<dbReference type="PANTHER" id="PTHR30266">
    <property type="entry name" value="MECHANOSENSITIVE CHANNEL MSCL"/>
    <property type="match status" value="1"/>
</dbReference>
<protein>
    <recommendedName>
        <fullName evidence="10">Large-conductance mechanosensitive channel</fullName>
    </recommendedName>
</protein>
<dbReference type="InterPro" id="IPR036019">
    <property type="entry name" value="MscL_channel"/>
</dbReference>
<dbReference type="InterPro" id="IPR019823">
    <property type="entry name" value="Mechanosensitive_channel_CS"/>
</dbReference>
<evidence type="ECO:0000256" key="6">
    <source>
        <dbReference type="ARBA" id="ARBA00022989"/>
    </source>
</evidence>